<dbReference type="AlphaFoldDB" id="A0A061RUT7"/>
<gene>
    <name evidence="1" type="ORF">TSPGSL018_25821</name>
</gene>
<evidence type="ECO:0000313" key="1">
    <source>
        <dbReference type="EMBL" id="JAC74475.1"/>
    </source>
</evidence>
<reference evidence="1" key="1">
    <citation type="submission" date="2014-05" db="EMBL/GenBank/DDBJ databases">
        <title>The transcriptome of the halophilic microalga Tetraselmis sp. GSL018 isolated from the Great Salt Lake, Utah.</title>
        <authorList>
            <person name="Jinkerson R.E."/>
            <person name="D'Adamo S."/>
            <person name="Posewitz M.C."/>
        </authorList>
    </citation>
    <scope>NUCLEOTIDE SEQUENCE</scope>
    <source>
        <strain evidence="1">GSL018</strain>
    </source>
</reference>
<protein>
    <submittedName>
        <fullName evidence="1">Uncharacterized protein</fullName>
    </submittedName>
</protein>
<name>A0A061RUT7_9CHLO</name>
<dbReference type="EMBL" id="GBEZ01011297">
    <property type="protein sequence ID" value="JAC74475.1"/>
    <property type="molecule type" value="Transcribed_RNA"/>
</dbReference>
<sequence>RAQPEGVRGTDSAPRIFLAMPEAQRWAPMLLGRGSLAKVG</sequence>
<organism evidence="1">
    <name type="scientific">Tetraselmis sp. GSL018</name>
    <dbReference type="NCBI Taxonomy" id="582737"/>
    <lineage>
        <taxon>Eukaryota</taxon>
        <taxon>Viridiplantae</taxon>
        <taxon>Chlorophyta</taxon>
        <taxon>core chlorophytes</taxon>
        <taxon>Chlorodendrophyceae</taxon>
        <taxon>Chlorodendrales</taxon>
        <taxon>Chlorodendraceae</taxon>
        <taxon>Tetraselmis</taxon>
    </lineage>
</organism>
<proteinExistence type="predicted"/>
<feature type="non-terminal residue" evidence="1">
    <location>
        <position position="1"/>
    </location>
</feature>
<accession>A0A061RUT7</accession>